<feature type="region of interest" description="Disordered" evidence="1">
    <location>
        <begin position="52"/>
        <end position="89"/>
    </location>
</feature>
<protein>
    <submittedName>
        <fullName evidence="2">Uncharacterized protein</fullName>
    </submittedName>
</protein>
<feature type="region of interest" description="Disordered" evidence="1">
    <location>
        <begin position="679"/>
        <end position="711"/>
    </location>
</feature>
<sequence length="1233" mass="134833">MDLNPDLGDLDMDMDLDLDLDLNFDLEPGKNLNAALDLERYRDRSYNYNYNYNNNDNEASEASSVAGGGGDGGNETETETEGSEAGDSWRFPLSSALASTSASASKLVPEQPDDFLLDGLSLGLGFSPYNLFSVNPNTSINSPFVSHAPSTDARKSSVAHRLTFAKPPSQLYPLSSGVPPVSMPISMPVSMKIPTSLSTNPKSKPLSDGFVTHKINGGRKRRTSAVQENTLLPSVKNTTASNPDYFLNLDFRDSSAFTFSSPRDDLSSMSDLFSSSNYGSDDEDDDEDDEENSHIPTKNQHRLNQQDRPEETNTIQTLLFDNRFQQIKRDAHHNSSHQSNANNFHSQLSLGSGPTFDFISSLEGVVDMVLRFLEQQQTLEFDSFYEQMNHNQNQQQMHHNNEQIFDIRSKSSVSYSQADSKLTDTTGATSSLKTVSSQNKNSNIISNSSAIASASDLFLSQWSANSSAFLASHRKIDSKLQELSESSAEKFLSDNNGNDLYLRVFESSEMGQGEQISENDLLDFQIQYPPITANNNTNVHSLMAELNWKNESGFGFGVENLLGFSDLENRAGVIGGLAGLIQNSSFGDLNGWFESTIGSLGGMNGLRLDDSVNQISSNLANSEIFGENGYQPILPINDVNRIDQTEMIPSATNAFSEFEILEARTEAIQETVVPEINSKKSKLVKPKKANPRKRPTSSREMSATPKPEPQSLVIPPEIELKNPEIFTSVTAKIARRAVRISIACLECSIAIGVLEFRGGNLDGTYTARVKCSNCEPTKVAEELTESIVGMTATMPTPAKPTVSRKRTTSKKIDNLVSSSSSGATQKSKNVNNSAAQILTCLACKQTTVQCFVTDGLFGVAVPATSTQVNVSLVCSACEAKYLFCAECGGGGKTRTGKYRPRELFPIGRKTCSLPHIRIGSATVLYHVLDVSDKAFGSDIGGSDDSYGCGNEFKQEQEILQEMHDVFFDALVSLYAVPSVLEGVEVFDGGSTCDSLTKIFEKVDGVWGRSVAAVIGNKSTGYTGGKVFATVAWIEKQYRMKSKAAAGKKKKDEEMDGGGTGTTKTIPWMAKLSNTIDSKKFSGVKAFQGNSSSSSALNGFGTAGEEKTFVSFAISEWDEENGTLFVIQMTPRSVHQPTVESYRDLLRETIRHIQSLPNYNSKTNPLKQIWTYTAKDSHPRLKNIPERLGFVSLEHHLKGLGQTKLNTQIFSRPKFAPLQEKTVEIFVAPISSFV</sequence>
<feature type="region of interest" description="Disordered" evidence="1">
    <location>
        <begin position="270"/>
        <end position="310"/>
    </location>
</feature>
<name>A0AAD5T340_9FUNG</name>
<gene>
    <name evidence="2" type="ORF">HK100_011360</name>
</gene>
<feature type="region of interest" description="Disordered" evidence="1">
    <location>
        <begin position="1044"/>
        <end position="1063"/>
    </location>
</feature>
<feature type="compositionally biased region" description="Acidic residues" evidence="1">
    <location>
        <begin position="280"/>
        <end position="291"/>
    </location>
</feature>
<feature type="region of interest" description="Disordered" evidence="1">
    <location>
        <begin position="793"/>
        <end position="827"/>
    </location>
</feature>
<feature type="compositionally biased region" description="Basic residues" evidence="1">
    <location>
        <begin position="679"/>
        <end position="696"/>
    </location>
</feature>
<comment type="caution">
    <text evidence="2">The sequence shown here is derived from an EMBL/GenBank/DDBJ whole genome shotgun (WGS) entry which is preliminary data.</text>
</comment>
<dbReference type="EMBL" id="JADGJH010000695">
    <property type="protein sequence ID" value="KAJ3124100.1"/>
    <property type="molecule type" value="Genomic_DNA"/>
</dbReference>
<accession>A0AAD5T340</accession>
<keyword evidence="3" id="KW-1185">Reference proteome</keyword>
<proteinExistence type="predicted"/>
<feature type="region of interest" description="Disordered" evidence="1">
    <location>
        <begin position="195"/>
        <end position="228"/>
    </location>
</feature>
<reference evidence="2" key="1">
    <citation type="submission" date="2020-05" db="EMBL/GenBank/DDBJ databases">
        <title>Phylogenomic resolution of chytrid fungi.</title>
        <authorList>
            <person name="Stajich J.E."/>
            <person name="Amses K."/>
            <person name="Simmons R."/>
            <person name="Seto K."/>
            <person name="Myers J."/>
            <person name="Bonds A."/>
            <person name="Quandt C.A."/>
            <person name="Barry K."/>
            <person name="Liu P."/>
            <person name="Grigoriev I."/>
            <person name="Longcore J.E."/>
            <person name="James T.Y."/>
        </authorList>
    </citation>
    <scope>NUCLEOTIDE SEQUENCE</scope>
    <source>
        <strain evidence="2">JEL0513</strain>
    </source>
</reference>
<feature type="compositionally biased region" description="Low complexity" evidence="1">
    <location>
        <begin position="52"/>
        <end position="65"/>
    </location>
</feature>
<organism evidence="2 3">
    <name type="scientific">Physocladia obscura</name>
    <dbReference type="NCBI Taxonomy" id="109957"/>
    <lineage>
        <taxon>Eukaryota</taxon>
        <taxon>Fungi</taxon>
        <taxon>Fungi incertae sedis</taxon>
        <taxon>Chytridiomycota</taxon>
        <taxon>Chytridiomycota incertae sedis</taxon>
        <taxon>Chytridiomycetes</taxon>
        <taxon>Chytridiales</taxon>
        <taxon>Chytriomycetaceae</taxon>
        <taxon>Physocladia</taxon>
    </lineage>
</organism>
<evidence type="ECO:0000313" key="3">
    <source>
        <dbReference type="Proteomes" id="UP001211907"/>
    </source>
</evidence>
<evidence type="ECO:0000313" key="2">
    <source>
        <dbReference type="EMBL" id="KAJ3124100.1"/>
    </source>
</evidence>
<dbReference type="Proteomes" id="UP001211907">
    <property type="component" value="Unassembled WGS sequence"/>
</dbReference>
<evidence type="ECO:0000256" key="1">
    <source>
        <dbReference type="SAM" id="MobiDB-lite"/>
    </source>
</evidence>
<dbReference type="AlphaFoldDB" id="A0AAD5T340"/>
<feature type="compositionally biased region" description="Acidic residues" evidence="1">
    <location>
        <begin position="74"/>
        <end position="84"/>
    </location>
</feature>